<evidence type="ECO:0000256" key="5">
    <source>
        <dbReference type="ARBA" id="ARBA00023163"/>
    </source>
</evidence>
<evidence type="ECO:0000256" key="6">
    <source>
        <dbReference type="ARBA" id="ARBA00023242"/>
    </source>
</evidence>
<keyword evidence="3" id="KW-0805">Transcription regulation</keyword>
<keyword evidence="10" id="KW-1185">Reference proteome</keyword>
<dbReference type="InterPro" id="IPR045239">
    <property type="entry name" value="bHLH95_bHLH"/>
</dbReference>
<dbReference type="GO" id="GO:0000978">
    <property type="term" value="F:RNA polymerase II cis-regulatory region sequence-specific DNA binding"/>
    <property type="evidence" value="ECO:0000318"/>
    <property type="project" value="GO_Central"/>
</dbReference>
<dbReference type="EMBL" id="KI631456">
    <property type="protein sequence ID" value="EYU27864.1"/>
    <property type="molecule type" value="Genomic_DNA"/>
</dbReference>
<evidence type="ECO:0000256" key="7">
    <source>
        <dbReference type="SAM" id="MobiDB-lite"/>
    </source>
</evidence>
<evidence type="ECO:0000313" key="10">
    <source>
        <dbReference type="Proteomes" id="UP000030748"/>
    </source>
</evidence>
<evidence type="ECO:0000313" key="9">
    <source>
        <dbReference type="EMBL" id="EYU27864.1"/>
    </source>
</evidence>
<dbReference type="SMART" id="SM00353">
    <property type="entry name" value="HLH"/>
    <property type="match status" value="1"/>
</dbReference>
<keyword evidence="6" id="KW-0539">Nucleus</keyword>
<dbReference type="STRING" id="4155.A0A022QJW2"/>
<gene>
    <name evidence="9" type="ORF">MIMGU_mgv1a011041mg</name>
</gene>
<dbReference type="InterPro" id="IPR036638">
    <property type="entry name" value="HLH_DNA-bd_sf"/>
</dbReference>
<dbReference type="SUPFAM" id="SSF47459">
    <property type="entry name" value="HLH, helix-loop-helix DNA-binding domain"/>
    <property type="match status" value="1"/>
</dbReference>
<keyword evidence="5" id="KW-0804">Transcription</keyword>
<comment type="subunit">
    <text evidence="2">Homodimer.</text>
</comment>
<dbReference type="PROSITE" id="PS50888">
    <property type="entry name" value="BHLH"/>
    <property type="match status" value="1"/>
</dbReference>
<reference evidence="9 10" key="1">
    <citation type="journal article" date="2013" name="Proc. Natl. Acad. Sci. U.S.A.">
        <title>Fine-scale variation in meiotic recombination in Mimulus inferred from population shotgun sequencing.</title>
        <authorList>
            <person name="Hellsten U."/>
            <person name="Wright K.M."/>
            <person name="Jenkins J."/>
            <person name="Shu S."/>
            <person name="Yuan Y."/>
            <person name="Wessler S.R."/>
            <person name="Schmutz J."/>
            <person name="Willis J.H."/>
            <person name="Rokhsar D.S."/>
        </authorList>
    </citation>
    <scope>NUCLEOTIDE SEQUENCE [LARGE SCALE GENOMIC DNA]</scope>
    <source>
        <strain evidence="10">cv. DUN x IM62</strain>
    </source>
</reference>
<dbReference type="PANTHER" id="PTHR16223">
    <property type="entry name" value="TRANSCRIPTION FACTOR BHLH83-RELATED"/>
    <property type="match status" value="1"/>
</dbReference>
<keyword evidence="4" id="KW-0238">DNA-binding</keyword>
<dbReference type="CDD" id="cd11393">
    <property type="entry name" value="bHLH_AtbHLH_like"/>
    <property type="match status" value="1"/>
</dbReference>
<dbReference type="GO" id="GO:0006357">
    <property type="term" value="P:regulation of transcription by RNA polymerase II"/>
    <property type="evidence" value="ECO:0000318"/>
    <property type="project" value="GO_Central"/>
</dbReference>
<sequence>MNYWQENDWISATSNLTSQDSNSVINSLNQTFDQLNSSNGFPLMNSASYSSYDSSLLQTLFDETDSNALRTQQSLLDNREFNYSSSAENYQVNSNEFLPMENPSFAKQQQLWNSTAADLSTNDVRSSFLPSSSQSQFLPSSVHCKKPNLPSFSVKHQNEEASVPKKASNEPSFKRPRIETPSPLPTFKVRKEKLGDRITALQQLVSPFGKTDTASVLHEAIEYIKFLHDQVNELSSPYLKHRPSPVQRLQAEDKEGVMQDLKTRGLCLVPVTSTFPVAQTPADFWTPTFGGSFK</sequence>
<comment type="subcellular location">
    <subcellularLocation>
        <location evidence="1">Nucleus</location>
    </subcellularLocation>
</comment>
<evidence type="ECO:0000256" key="3">
    <source>
        <dbReference type="ARBA" id="ARBA00023015"/>
    </source>
</evidence>
<name>A0A022QJW2_ERYGU</name>
<organism evidence="9 10">
    <name type="scientific">Erythranthe guttata</name>
    <name type="common">Yellow monkey flower</name>
    <name type="synonym">Mimulus guttatus</name>
    <dbReference type="NCBI Taxonomy" id="4155"/>
    <lineage>
        <taxon>Eukaryota</taxon>
        <taxon>Viridiplantae</taxon>
        <taxon>Streptophyta</taxon>
        <taxon>Embryophyta</taxon>
        <taxon>Tracheophyta</taxon>
        <taxon>Spermatophyta</taxon>
        <taxon>Magnoliopsida</taxon>
        <taxon>eudicotyledons</taxon>
        <taxon>Gunneridae</taxon>
        <taxon>Pentapetalae</taxon>
        <taxon>asterids</taxon>
        <taxon>lamiids</taxon>
        <taxon>Lamiales</taxon>
        <taxon>Phrymaceae</taxon>
        <taxon>Erythranthe</taxon>
    </lineage>
</organism>
<dbReference type="InterPro" id="IPR045843">
    <property type="entry name" value="IND-like"/>
</dbReference>
<dbReference type="FunFam" id="4.10.280.10:FF:000032">
    <property type="entry name" value="Transcription factor bHLH123 family"/>
    <property type="match status" value="1"/>
</dbReference>
<proteinExistence type="predicted"/>
<dbReference type="Proteomes" id="UP000030748">
    <property type="component" value="Unassembled WGS sequence"/>
</dbReference>
<evidence type="ECO:0000256" key="4">
    <source>
        <dbReference type="ARBA" id="ARBA00023125"/>
    </source>
</evidence>
<dbReference type="eggNOG" id="ENOG502QRNH">
    <property type="taxonomic scope" value="Eukaryota"/>
</dbReference>
<dbReference type="GO" id="GO:0000981">
    <property type="term" value="F:DNA-binding transcription factor activity, RNA polymerase II-specific"/>
    <property type="evidence" value="ECO:0000318"/>
    <property type="project" value="GO_Central"/>
</dbReference>
<evidence type="ECO:0000256" key="2">
    <source>
        <dbReference type="ARBA" id="ARBA00011738"/>
    </source>
</evidence>
<protein>
    <recommendedName>
        <fullName evidence="8">BHLH domain-containing protein</fullName>
    </recommendedName>
</protein>
<dbReference type="PANTHER" id="PTHR16223:SF238">
    <property type="entry name" value="TRANSCRIPTION FACTOR BHLH114"/>
    <property type="match status" value="1"/>
</dbReference>
<evidence type="ECO:0000259" key="8">
    <source>
        <dbReference type="PROSITE" id="PS50888"/>
    </source>
</evidence>
<dbReference type="InterPro" id="IPR011598">
    <property type="entry name" value="bHLH_dom"/>
</dbReference>
<feature type="region of interest" description="Disordered" evidence="7">
    <location>
        <begin position="156"/>
        <end position="184"/>
    </location>
</feature>
<evidence type="ECO:0000256" key="1">
    <source>
        <dbReference type="ARBA" id="ARBA00004123"/>
    </source>
</evidence>
<dbReference type="GO" id="GO:0005634">
    <property type="term" value="C:nucleus"/>
    <property type="evidence" value="ECO:0000318"/>
    <property type="project" value="GO_Central"/>
</dbReference>
<dbReference type="AlphaFoldDB" id="A0A022QJW2"/>
<dbReference type="Gene3D" id="4.10.280.10">
    <property type="entry name" value="Helix-loop-helix DNA-binding domain"/>
    <property type="match status" value="1"/>
</dbReference>
<feature type="domain" description="BHLH" evidence="8">
    <location>
        <begin position="178"/>
        <end position="227"/>
    </location>
</feature>
<accession>A0A022QJW2</accession>
<dbReference type="GO" id="GO:0046983">
    <property type="term" value="F:protein dimerization activity"/>
    <property type="evidence" value="ECO:0007669"/>
    <property type="project" value="InterPro"/>
</dbReference>